<dbReference type="InterPro" id="IPR021457">
    <property type="entry name" value="DUF3108"/>
</dbReference>
<name>A0A2N6CRN5_9GAMM</name>
<dbReference type="EMBL" id="PKUN01000030">
    <property type="protein sequence ID" value="PLX59747.1"/>
    <property type="molecule type" value="Genomic_DNA"/>
</dbReference>
<evidence type="ECO:0008006" key="4">
    <source>
        <dbReference type="Google" id="ProtNLM"/>
    </source>
</evidence>
<sequence>MNGRPVRSLLTLLLATWLVPLPGIAQPAASGQTIKPYSAEYRVSMGSLVIGRANITLRLSDDGQYSYRAYTATVGLAAVFRKDEITEQSEGRIVDDTIIPSRYLYTHKRPKRTRQVNLDFNWPASRVANQTAGSLWSMEIPKGTQDKFSQQLALILALGRGDRAAEYQVADGGLLKSYRYTEVNRELISTESGEYQTIKLARNKDDRPSRATLWFAPELNYLPVKIAKHEKDGDYVMELISVTWQDGES</sequence>
<accession>A0A2N6CRN5</accession>
<dbReference type="RefSeq" id="WP_273440810.1">
    <property type="nucleotide sequence ID" value="NZ_PKUN01000030.1"/>
</dbReference>
<keyword evidence="1" id="KW-0732">Signal</keyword>
<feature type="chain" id="PRO_5014646166" description="DUF3108 domain-containing protein" evidence="1">
    <location>
        <begin position="26"/>
        <end position="249"/>
    </location>
</feature>
<evidence type="ECO:0000313" key="2">
    <source>
        <dbReference type="EMBL" id="PLX59747.1"/>
    </source>
</evidence>
<reference evidence="2 3" key="1">
    <citation type="submission" date="2017-11" db="EMBL/GenBank/DDBJ databases">
        <title>Genome-resolved metagenomics identifies genetic mobility, metabolic interactions, and unexpected diversity in perchlorate-reducing communities.</title>
        <authorList>
            <person name="Barnum T.P."/>
            <person name="Figueroa I.A."/>
            <person name="Carlstrom C.I."/>
            <person name="Lucas L.N."/>
            <person name="Engelbrektson A.L."/>
            <person name="Coates J.D."/>
        </authorList>
    </citation>
    <scope>NUCLEOTIDE SEQUENCE [LARGE SCALE GENOMIC DNA]</scope>
    <source>
        <strain evidence="2">BM301</strain>
    </source>
</reference>
<dbReference type="Pfam" id="PF11306">
    <property type="entry name" value="DUF3108"/>
    <property type="match status" value="1"/>
</dbReference>
<comment type="caution">
    <text evidence="2">The sequence shown here is derived from an EMBL/GenBank/DDBJ whole genome shotgun (WGS) entry which is preliminary data.</text>
</comment>
<dbReference type="STRING" id="1111735.GCA_000428045_03032"/>
<dbReference type="Proteomes" id="UP000235015">
    <property type="component" value="Unassembled WGS sequence"/>
</dbReference>
<gene>
    <name evidence="2" type="ORF">C0630_17625</name>
</gene>
<evidence type="ECO:0000313" key="3">
    <source>
        <dbReference type="Proteomes" id="UP000235015"/>
    </source>
</evidence>
<proteinExistence type="predicted"/>
<protein>
    <recommendedName>
        <fullName evidence="4">DUF3108 domain-containing protein</fullName>
    </recommendedName>
</protein>
<organism evidence="2 3">
    <name type="scientific">Sedimenticola selenatireducens</name>
    <dbReference type="NCBI Taxonomy" id="191960"/>
    <lineage>
        <taxon>Bacteria</taxon>
        <taxon>Pseudomonadati</taxon>
        <taxon>Pseudomonadota</taxon>
        <taxon>Gammaproteobacteria</taxon>
        <taxon>Chromatiales</taxon>
        <taxon>Sedimenticolaceae</taxon>
        <taxon>Sedimenticola</taxon>
    </lineage>
</organism>
<feature type="signal peptide" evidence="1">
    <location>
        <begin position="1"/>
        <end position="25"/>
    </location>
</feature>
<dbReference type="AlphaFoldDB" id="A0A2N6CRN5"/>
<evidence type="ECO:0000256" key="1">
    <source>
        <dbReference type="SAM" id="SignalP"/>
    </source>
</evidence>